<feature type="domain" description="3-oxo-5-alpha-steroid 4-dehydrogenase C-terminal" evidence="7">
    <location>
        <begin position="365"/>
        <end position="408"/>
    </location>
</feature>
<name>A0AAN6GBG7_9BASI</name>
<dbReference type="GO" id="GO:0016020">
    <property type="term" value="C:membrane"/>
    <property type="evidence" value="ECO:0007669"/>
    <property type="project" value="UniProtKB-SubCell"/>
</dbReference>
<comment type="subcellular location">
    <subcellularLocation>
        <location evidence="1">Membrane</location>
        <topology evidence="1">Multi-pass membrane protein</topology>
    </subcellularLocation>
</comment>
<evidence type="ECO:0000256" key="1">
    <source>
        <dbReference type="ARBA" id="ARBA00004141"/>
    </source>
</evidence>
<proteinExistence type="inferred from homology"/>
<keyword evidence="9" id="KW-1185">Reference proteome</keyword>
<dbReference type="InterPro" id="IPR039357">
    <property type="entry name" value="SRD5A/TECR"/>
</dbReference>
<reference evidence="8" key="1">
    <citation type="journal article" date="2023" name="PhytoFront">
        <title>Draft Genome Resources of Seven Strains of Tilletia horrida, Causal Agent of Kernel Smut of Rice.</title>
        <authorList>
            <person name="Khanal S."/>
            <person name="Antony Babu S."/>
            <person name="Zhou X.G."/>
        </authorList>
    </citation>
    <scope>NUCLEOTIDE SEQUENCE</scope>
    <source>
        <strain evidence="8">TX3</strain>
    </source>
</reference>
<sequence length="408" mass="43872">MSSNPLSRFFSGALSSAASSSASAGTSSSTLATSLYMLGSLCFQYSPLIAPVLIWIKDAPHGRFAPKVGSSWTVHGNYGWLVMEIVSPLTFLASLLSSGPLASRTGNALGSWAPKWGNFAALPLPNRILAACFVLHYLHRAVISPLTSPTRSRMHISVPISAIGFNLINGFLMGSWIGGHSPPLLSAAEAVKAAVQANASSGSARAASSLWGRKAATGTAAAHPAAALQSLQLGPGLIPTSALQHPLFWLGLAGWAIGFAGNIYHDEILANLRRKPRRSEQKQQQTNGASKEVARKDDKDDIKSRYKVPHGALFELVSFPNYLCEWFEWASFAFSALYFLPLWSTAAASTSSSPLKIITTLLQTPPFLFLLAEVSAMLPRAYKGHLWYRDTFGDELPRGRKAVIPFVF</sequence>
<evidence type="ECO:0000256" key="3">
    <source>
        <dbReference type="ARBA" id="ARBA00022692"/>
    </source>
</evidence>
<protein>
    <recommendedName>
        <fullName evidence="7">3-oxo-5-alpha-steroid 4-dehydrogenase C-terminal domain-containing protein</fullName>
    </recommendedName>
</protein>
<keyword evidence="3" id="KW-0812">Transmembrane</keyword>
<keyword evidence="5" id="KW-0472">Membrane</keyword>
<feature type="region of interest" description="Disordered" evidence="6">
    <location>
        <begin position="275"/>
        <end position="298"/>
    </location>
</feature>
<organism evidence="8 9">
    <name type="scientific">Tilletia horrida</name>
    <dbReference type="NCBI Taxonomy" id="155126"/>
    <lineage>
        <taxon>Eukaryota</taxon>
        <taxon>Fungi</taxon>
        <taxon>Dikarya</taxon>
        <taxon>Basidiomycota</taxon>
        <taxon>Ustilaginomycotina</taxon>
        <taxon>Exobasidiomycetes</taxon>
        <taxon>Tilletiales</taxon>
        <taxon>Tilletiaceae</taxon>
        <taxon>Tilletia</taxon>
    </lineage>
</organism>
<comment type="caution">
    <text evidence="8">The sequence shown here is derived from an EMBL/GenBank/DDBJ whole genome shotgun (WGS) entry which is preliminary data.</text>
</comment>
<evidence type="ECO:0000256" key="6">
    <source>
        <dbReference type="SAM" id="MobiDB-lite"/>
    </source>
</evidence>
<dbReference type="GO" id="GO:0006629">
    <property type="term" value="P:lipid metabolic process"/>
    <property type="evidence" value="ECO:0007669"/>
    <property type="project" value="InterPro"/>
</dbReference>
<dbReference type="EMBL" id="JAPDMQ010000296">
    <property type="protein sequence ID" value="KAK0527797.1"/>
    <property type="molecule type" value="Genomic_DNA"/>
</dbReference>
<dbReference type="PROSITE" id="PS50244">
    <property type="entry name" value="S5A_REDUCTASE"/>
    <property type="match status" value="1"/>
</dbReference>
<dbReference type="InterPro" id="IPR001104">
    <property type="entry name" value="3-oxo-5_a-steroid_4-DH_C"/>
</dbReference>
<dbReference type="PANTHER" id="PTHR10556">
    <property type="entry name" value="3-OXO-5-ALPHA-STEROID 4-DEHYDROGENASE"/>
    <property type="match status" value="1"/>
</dbReference>
<feature type="domain" description="3-oxo-5-alpha-steroid 4-dehydrogenase C-terminal" evidence="7">
    <location>
        <begin position="298"/>
        <end position="335"/>
    </location>
</feature>
<evidence type="ECO:0000256" key="2">
    <source>
        <dbReference type="ARBA" id="ARBA00007742"/>
    </source>
</evidence>
<evidence type="ECO:0000313" key="8">
    <source>
        <dbReference type="EMBL" id="KAK0527797.1"/>
    </source>
</evidence>
<dbReference type="PANTHER" id="PTHR10556:SF43">
    <property type="entry name" value="STEROID 5-ALPHA-REDUCTASE DET2"/>
    <property type="match status" value="1"/>
</dbReference>
<accession>A0AAN6GBG7</accession>
<dbReference type="AlphaFoldDB" id="A0AAN6GBG7"/>
<gene>
    <name evidence="8" type="ORF">OC842_004746</name>
</gene>
<dbReference type="Pfam" id="PF02544">
    <property type="entry name" value="Steroid_dh"/>
    <property type="match status" value="2"/>
</dbReference>
<dbReference type="GO" id="GO:0016627">
    <property type="term" value="F:oxidoreductase activity, acting on the CH-CH group of donors"/>
    <property type="evidence" value="ECO:0007669"/>
    <property type="project" value="InterPro"/>
</dbReference>
<dbReference type="Proteomes" id="UP001176521">
    <property type="component" value="Unassembled WGS sequence"/>
</dbReference>
<evidence type="ECO:0000313" key="9">
    <source>
        <dbReference type="Proteomes" id="UP001176521"/>
    </source>
</evidence>
<keyword evidence="4" id="KW-1133">Transmembrane helix</keyword>
<comment type="similarity">
    <text evidence="2">Belongs to the steroid 5-alpha reductase family.</text>
</comment>
<evidence type="ECO:0000259" key="7">
    <source>
        <dbReference type="Pfam" id="PF02544"/>
    </source>
</evidence>
<evidence type="ECO:0000256" key="4">
    <source>
        <dbReference type="ARBA" id="ARBA00022989"/>
    </source>
</evidence>
<evidence type="ECO:0000256" key="5">
    <source>
        <dbReference type="ARBA" id="ARBA00023136"/>
    </source>
</evidence>